<gene>
    <name evidence="1" type="ORF">NPIL_80911</name>
</gene>
<dbReference type="Proteomes" id="UP000887013">
    <property type="component" value="Unassembled WGS sequence"/>
</dbReference>
<keyword evidence="2" id="KW-1185">Reference proteome</keyword>
<sequence length="86" mass="10525">MFNQNIHLPYLLLLAKKMYNWQSKFLRRKMISFNEQIYTNDQNRRLWHLPSPSKCKRFDLANNTARGWTMLWKSGERPSPRDETEH</sequence>
<name>A0A8X6MBV2_NEPPI</name>
<dbReference type="EMBL" id="BMAW01044076">
    <property type="protein sequence ID" value="GFS42696.1"/>
    <property type="molecule type" value="Genomic_DNA"/>
</dbReference>
<proteinExistence type="predicted"/>
<reference evidence="1" key="1">
    <citation type="submission" date="2020-08" db="EMBL/GenBank/DDBJ databases">
        <title>Multicomponent nature underlies the extraordinary mechanical properties of spider dragline silk.</title>
        <authorList>
            <person name="Kono N."/>
            <person name="Nakamura H."/>
            <person name="Mori M."/>
            <person name="Yoshida Y."/>
            <person name="Ohtoshi R."/>
            <person name="Malay A.D."/>
            <person name="Moran D.A.P."/>
            <person name="Tomita M."/>
            <person name="Numata K."/>
            <person name="Arakawa K."/>
        </authorList>
    </citation>
    <scope>NUCLEOTIDE SEQUENCE</scope>
</reference>
<comment type="caution">
    <text evidence="1">The sequence shown here is derived from an EMBL/GenBank/DDBJ whole genome shotgun (WGS) entry which is preliminary data.</text>
</comment>
<organism evidence="1 2">
    <name type="scientific">Nephila pilipes</name>
    <name type="common">Giant wood spider</name>
    <name type="synonym">Nephila maculata</name>
    <dbReference type="NCBI Taxonomy" id="299642"/>
    <lineage>
        <taxon>Eukaryota</taxon>
        <taxon>Metazoa</taxon>
        <taxon>Ecdysozoa</taxon>
        <taxon>Arthropoda</taxon>
        <taxon>Chelicerata</taxon>
        <taxon>Arachnida</taxon>
        <taxon>Araneae</taxon>
        <taxon>Araneomorphae</taxon>
        <taxon>Entelegynae</taxon>
        <taxon>Araneoidea</taxon>
        <taxon>Nephilidae</taxon>
        <taxon>Nephila</taxon>
    </lineage>
</organism>
<evidence type="ECO:0000313" key="1">
    <source>
        <dbReference type="EMBL" id="GFS42696.1"/>
    </source>
</evidence>
<dbReference type="AlphaFoldDB" id="A0A8X6MBV2"/>
<protein>
    <submittedName>
        <fullName evidence="1">Uncharacterized protein</fullName>
    </submittedName>
</protein>
<accession>A0A8X6MBV2</accession>
<evidence type="ECO:0000313" key="2">
    <source>
        <dbReference type="Proteomes" id="UP000887013"/>
    </source>
</evidence>